<name>A0A561WDC0_9ACTN</name>
<keyword evidence="2" id="KW-0732">Signal</keyword>
<evidence type="ECO:0000313" key="3">
    <source>
        <dbReference type="EMBL" id="TWG21851.1"/>
    </source>
</evidence>
<comment type="caution">
    <text evidence="3">The sequence shown here is derived from an EMBL/GenBank/DDBJ whole genome shotgun (WGS) entry which is preliminary data.</text>
</comment>
<accession>A0A561WDC0</accession>
<feature type="signal peptide" evidence="2">
    <location>
        <begin position="1"/>
        <end position="21"/>
    </location>
</feature>
<evidence type="ECO:0000256" key="1">
    <source>
        <dbReference type="SAM" id="MobiDB-lite"/>
    </source>
</evidence>
<proteinExistence type="predicted"/>
<evidence type="ECO:0000313" key="4">
    <source>
        <dbReference type="Proteomes" id="UP000319927"/>
    </source>
</evidence>
<feature type="chain" id="PRO_5038795389" evidence="2">
    <location>
        <begin position="22"/>
        <end position="180"/>
    </location>
</feature>
<protein>
    <submittedName>
        <fullName evidence="3">Uncharacterized protein</fullName>
    </submittedName>
</protein>
<dbReference type="AlphaFoldDB" id="A0A561WDC0"/>
<sequence>MTAVRRRLAVVAVGLATLAAAGTAVVVAGRPDRPTVPAAPPPATTSAPDGTVTVTVADTADPTRANDELRRIGARATLVKTLPEAACPPRDRGTEVRLDRSVGFGPDSAVTFAEPGTGLLLIHPERIPAGLMLAVHLRQQEANGSYLSGWAFYRLPGPGCVVAGAYRSFDEPAPSGSGPR</sequence>
<gene>
    <name evidence="3" type="ORF">FHX75_12367</name>
</gene>
<evidence type="ECO:0000256" key="2">
    <source>
        <dbReference type="SAM" id="SignalP"/>
    </source>
</evidence>
<organism evidence="3 4">
    <name type="scientific">Micromonospora palomenae</name>
    <dbReference type="NCBI Taxonomy" id="1461247"/>
    <lineage>
        <taxon>Bacteria</taxon>
        <taxon>Bacillati</taxon>
        <taxon>Actinomycetota</taxon>
        <taxon>Actinomycetes</taxon>
        <taxon>Micromonosporales</taxon>
        <taxon>Micromonosporaceae</taxon>
        <taxon>Micromonospora</taxon>
    </lineage>
</organism>
<feature type="region of interest" description="Disordered" evidence="1">
    <location>
        <begin position="31"/>
        <end position="50"/>
    </location>
</feature>
<dbReference type="Proteomes" id="UP000319927">
    <property type="component" value="Unassembled WGS sequence"/>
</dbReference>
<keyword evidence="4" id="KW-1185">Reference proteome</keyword>
<reference evidence="3 4" key="1">
    <citation type="submission" date="2019-06" db="EMBL/GenBank/DDBJ databases">
        <title>Sequencing the genomes of 1000 actinobacteria strains.</title>
        <authorList>
            <person name="Klenk H.-P."/>
        </authorList>
    </citation>
    <scope>NUCLEOTIDE SEQUENCE [LARGE SCALE GENOMIC DNA]</scope>
    <source>
        <strain evidence="3 4">DSM 102131</strain>
    </source>
</reference>
<dbReference type="EMBL" id="VIXA01000002">
    <property type="protein sequence ID" value="TWG21851.1"/>
    <property type="molecule type" value="Genomic_DNA"/>
</dbReference>